<dbReference type="Proteomes" id="UP000234414">
    <property type="component" value="Chromosome"/>
</dbReference>
<dbReference type="PANTHER" id="PTHR30093:SF34">
    <property type="entry name" value="PREPILIN PEPTIDASE-DEPENDENT PROTEIN D"/>
    <property type="match status" value="1"/>
</dbReference>
<sequence length="154" mass="15470">MGGCLVSKKHENGFTLIELMIVVAIVAILAAIAIPAYQNYVIRARVSEALVLASGLKQVVIANASSNAPDLGAGATLTSAADKSPNVTSTSVDANSGAITAVTTSKAGGGNIVLTPYGAAESPLVAGQSPEGNIVWRCTSTIPQRFLPSGCTGT</sequence>
<evidence type="ECO:0000313" key="5">
    <source>
        <dbReference type="Proteomes" id="UP000234414"/>
    </source>
</evidence>
<proteinExistence type="inferred from homology"/>
<evidence type="ECO:0000313" key="4">
    <source>
        <dbReference type="EMBL" id="AUI08768.1"/>
    </source>
</evidence>
<dbReference type="GO" id="GO:0043107">
    <property type="term" value="P:type IV pilus-dependent motility"/>
    <property type="evidence" value="ECO:0007669"/>
    <property type="project" value="TreeGrafter"/>
</dbReference>
<evidence type="ECO:0000256" key="3">
    <source>
        <dbReference type="SAM" id="Phobius"/>
    </source>
</evidence>
<evidence type="ECO:0000256" key="1">
    <source>
        <dbReference type="ARBA" id="ARBA00005233"/>
    </source>
</evidence>
<gene>
    <name evidence="4" type="ORF">SmaCSM2_16930</name>
</gene>
<keyword evidence="3" id="KW-1133">Transmembrane helix</keyword>
<evidence type="ECO:0000256" key="2">
    <source>
        <dbReference type="ARBA" id="ARBA00022481"/>
    </source>
</evidence>
<dbReference type="InterPro" id="IPR012902">
    <property type="entry name" value="N_methyl_site"/>
</dbReference>
<keyword evidence="2" id="KW-0488">Methylation</keyword>
<name>A0AAD0FPV2_STEMA</name>
<accession>A0AAD0FPV2</accession>
<feature type="transmembrane region" description="Helical" evidence="3">
    <location>
        <begin position="16"/>
        <end position="37"/>
    </location>
</feature>
<dbReference type="SUPFAM" id="SSF54523">
    <property type="entry name" value="Pili subunits"/>
    <property type="match status" value="1"/>
</dbReference>
<dbReference type="InterPro" id="IPR001082">
    <property type="entry name" value="Pilin"/>
</dbReference>
<protein>
    <submittedName>
        <fullName evidence="4">Pilus assembly protein</fullName>
    </submittedName>
</protein>
<comment type="similarity">
    <text evidence="1">Belongs to the N-Me-Phe pilin family.</text>
</comment>
<organism evidence="4 5">
    <name type="scientific">Stenotrophomonas maltophilia</name>
    <name type="common">Pseudomonas maltophilia</name>
    <name type="synonym">Xanthomonas maltophilia</name>
    <dbReference type="NCBI Taxonomy" id="40324"/>
    <lineage>
        <taxon>Bacteria</taxon>
        <taxon>Pseudomonadati</taxon>
        <taxon>Pseudomonadota</taxon>
        <taxon>Gammaproteobacteria</taxon>
        <taxon>Lysobacterales</taxon>
        <taxon>Lysobacteraceae</taxon>
        <taxon>Stenotrophomonas</taxon>
        <taxon>Stenotrophomonas maltophilia group</taxon>
    </lineage>
</organism>
<keyword evidence="3" id="KW-0812">Transmembrane</keyword>
<dbReference type="NCBIfam" id="TIGR02532">
    <property type="entry name" value="IV_pilin_GFxxxE"/>
    <property type="match status" value="1"/>
</dbReference>
<dbReference type="GO" id="GO:0007155">
    <property type="term" value="P:cell adhesion"/>
    <property type="evidence" value="ECO:0007669"/>
    <property type="project" value="InterPro"/>
</dbReference>
<dbReference type="Gene3D" id="3.30.700.10">
    <property type="entry name" value="Glycoprotein, Type 4 Pilin"/>
    <property type="match status" value="1"/>
</dbReference>
<dbReference type="Pfam" id="PF07963">
    <property type="entry name" value="N_methyl"/>
    <property type="match status" value="1"/>
</dbReference>
<dbReference type="PANTHER" id="PTHR30093">
    <property type="entry name" value="GENERAL SECRETION PATHWAY PROTEIN G"/>
    <property type="match status" value="1"/>
</dbReference>
<dbReference type="Pfam" id="PF00114">
    <property type="entry name" value="Pilin"/>
    <property type="match status" value="1"/>
</dbReference>
<dbReference type="InterPro" id="IPR045584">
    <property type="entry name" value="Pilin-like"/>
</dbReference>
<dbReference type="GO" id="GO:0044096">
    <property type="term" value="C:type IV pilus"/>
    <property type="evidence" value="ECO:0007669"/>
    <property type="project" value="TreeGrafter"/>
</dbReference>
<dbReference type="EMBL" id="CP025298">
    <property type="protein sequence ID" value="AUI08768.1"/>
    <property type="molecule type" value="Genomic_DNA"/>
</dbReference>
<keyword evidence="3" id="KW-0472">Membrane</keyword>
<dbReference type="AlphaFoldDB" id="A0AAD0FPV2"/>
<reference evidence="4 5" key="1">
    <citation type="submission" date="2017-12" db="EMBL/GenBank/DDBJ databases">
        <title>Complete Genome Sequence of Stenotrophomonas maltophilia CSM2.</title>
        <authorList>
            <person name="Castro-Jaimes S."/>
            <person name="Lopez-Leal G."/>
            <person name="Barberena Jonas C."/>
            <person name="Bustos P."/>
            <person name="Perez-Oseguera A."/>
            <person name="Cevallos M.A."/>
        </authorList>
    </citation>
    <scope>NUCLEOTIDE SEQUENCE [LARGE SCALE GENOMIC DNA]</scope>
    <source>
        <strain evidence="4 5">CSM2</strain>
    </source>
</reference>